<name>A0A4U3KSQ7_9BACT</name>
<proteinExistence type="predicted"/>
<organism evidence="3 4">
    <name type="scientific">Ilyomonas limi</name>
    <dbReference type="NCBI Taxonomy" id="2575867"/>
    <lineage>
        <taxon>Bacteria</taxon>
        <taxon>Pseudomonadati</taxon>
        <taxon>Bacteroidota</taxon>
        <taxon>Chitinophagia</taxon>
        <taxon>Chitinophagales</taxon>
        <taxon>Chitinophagaceae</taxon>
        <taxon>Ilyomonas</taxon>
    </lineage>
</organism>
<dbReference type="OrthoDB" id="9807669at2"/>
<dbReference type="AlphaFoldDB" id="A0A4U3KSQ7"/>
<dbReference type="InterPro" id="IPR026444">
    <property type="entry name" value="Secre_tail"/>
</dbReference>
<dbReference type="EMBL" id="SZQL01000021">
    <property type="protein sequence ID" value="TKK65408.1"/>
    <property type="molecule type" value="Genomic_DNA"/>
</dbReference>
<keyword evidence="1" id="KW-0175">Coiled coil</keyword>
<dbReference type="NCBIfam" id="TIGR04183">
    <property type="entry name" value="Por_Secre_tail"/>
    <property type="match status" value="1"/>
</dbReference>
<comment type="caution">
    <text evidence="3">The sequence shown here is derived from an EMBL/GenBank/DDBJ whole genome shotgun (WGS) entry which is preliminary data.</text>
</comment>
<evidence type="ECO:0000256" key="2">
    <source>
        <dbReference type="SAM" id="SignalP"/>
    </source>
</evidence>
<keyword evidence="4" id="KW-1185">Reference proteome</keyword>
<feature type="chain" id="PRO_5020209536" evidence="2">
    <location>
        <begin position="20"/>
        <end position="566"/>
    </location>
</feature>
<dbReference type="RefSeq" id="WP_137263606.1">
    <property type="nucleotide sequence ID" value="NZ_SZQL01000021.1"/>
</dbReference>
<evidence type="ECO:0000313" key="3">
    <source>
        <dbReference type="EMBL" id="TKK65408.1"/>
    </source>
</evidence>
<sequence length="566" mass="59935">MKIMCYALAFVALPCIVQAQNNIPPSRQSISIKLPYWSLKGNSGTNPAINFLGTKDAQPLVFRVNNKISGYIEYDSLKGNTSLGYRSLQLNTSVYNTAMGYGALSFNTNGQYNTATGAFALYANQTGLGNVANGAFALNQNTFGSFNTAIGQDAMRSTTFGSNNIAVGNQVLTQNLTGSNNVAMGSLALYFNKASDNTAIGSNALYDNTDGTGNTATGEYSLYINTTGNSNTAVGNASLFFSSTGNNNTAIGNSALFTNQTGSNNTAIGYNANVTSGNLSNATAIGYAAFVDSSNKVRLGNNFVSSIGGEVNFTNYAADNIKKDIEENVPGLKFINALRPVTYNLNLVGQTVKVAGNIPSNNSKVSSFLKTANSMTTEVSKQIGEIRFTGLLANEVATAANASDYDFSGIDKNGTTTGLRYAEFVMPLIKAVQELSKKNDEKDEKINDLQQQIDDLKAMITAGNQASARNTQQPVAATLAGAMLQQNAPNPFANSTIIHYTLPATYSSAIIKVTNAKGDVVKQIRLTGSGNGNIQLDASSLASGTYQYSLYINEQLIGSRTMMLVK</sequence>
<feature type="coiled-coil region" evidence="1">
    <location>
        <begin position="432"/>
        <end position="466"/>
    </location>
</feature>
<dbReference type="Proteomes" id="UP000305848">
    <property type="component" value="Unassembled WGS sequence"/>
</dbReference>
<dbReference type="Gene3D" id="2.150.10.10">
    <property type="entry name" value="Serralysin-like metalloprotease, C-terminal"/>
    <property type="match status" value="2"/>
</dbReference>
<dbReference type="InterPro" id="IPR011049">
    <property type="entry name" value="Serralysin-like_metalloprot_C"/>
</dbReference>
<accession>A0A4U3KSQ7</accession>
<evidence type="ECO:0000313" key="4">
    <source>
        <dbReference type="Proteomes" id="UP000305848"/>
    </source>
</evidence>
<feature type="signal peptide" evidence="2">
    <location>
        <begin position="1"/>
        <end position="19"/>
    </location>
</feature>
<keyword evidence="2" id="KW-0732">Signal</keyword>
<protein>
    <submittedName>
        <fullName evidence="3">T9SS type A sorting domain-containing protein</fullName>
    </submittedName>
</protein>
<reference evidence="3 4" key="1">
    <citation type="submission" date="2019-05" db="EMBL/GenBank/DDBJ databases">
        <title>Panacibacter sp. strain 17mud1-8 Genome sequencing and assembly.</title>
        <authorList>
            <person name="Chhetri G."/>
        </authorList>
    </citation>
    <scope>NUCLEOTIDE SEQUENCE [LARGE SCALE GENOMIC DNA]</scope>
    <source>
        <strain evidence="3 4">17mud1-8</strain>
    </source>
</reference>
<gene>
    <name evidence="3" type="ORF">FC093_20065</name>
</gene>
<evidence type="ECO:0000256" key="1">
    <source>
        <dbReference type="SAM" id="Coils"/>
    </source>
</evidence>